<dbReference type="InterPro" id="IPR003663">
    <property type="entry name" value="Sugar/inositol_transpt"/>
</dbReference>
<feature type="transmembrane region" description="Helical" evidence="10">
    <location>
        <begin position="359"/>
        <end position="379"/>
    </location>
</feature>
<evidence type="ECO:0000313" key="13">
    <source>
        <dbReference type="Proteomes" id="UP001149074"/>
    </source>
</evidence>
<dbReference type="InterPro" id="IPR005829">
    <property type="entry name" value="Sugar_transporter_CS"/>
</dbReference>
<dbReference type="OrthoDB" id="6339427at2759"/>
<keyword evidence="13" id="KW-1185">Reference proteome</keyword>
<reference evidence="12" key="2">
    <citation type="journal article" date="2023" name="IMA Fungus">
        <title>Comparative genomic study of the Penicillium genus elucidates a diverse pangenome and 15 lateral gene transfer events.</title>
        <authorList>
            <person name="Petersen C."/>
            <person name="Sorensen T."/>
            <person name="Nielsen M.R."/>
            <person name="Sondergaard T.E."/>
            <person name="Sorensen J.L."/>
            <person name="Fitzpatrick D.A."/>
            <person name="Frisvad J.C."/>
            <person name="Nielsen K.L."/>
        </authorList>
    </citation>
    <scope>NUCLEOTIDE SEQUENCE</scope>
    <source>
        <strain evidence="12">IBT 30761</strain>
    </source>
</reference>
<dbReference type="Proteomes" id="UP001149074">
    <property type="component" value="Unassembled WGS sequence"/>
</dbReference>
<feature type="transmembrane region" description="Helical" evidence="10">
    <location>
        <begin position="172"/>
        <end position="194"/>
    </location>
</feature>
<evidence type="ECO:0000256" key="3">
    <source>
        <dbReference type="ARBA" id="ARBA00022448"/>
    </source>
</evidence>
<dbReference type="SUPFAM" id="SSF103473">
    <property type="entry name" value="MFS general substrate transporter"/>
    <property type="match status" value="1"/>
</dbReference>
<feature type="transmembrane region" description="Helical" evidence="10">
    <location>
        <begin position="391"/>
        <end position="417"/>
    </location>
</feature>
<dbReference type="PROSITE" id="PS00217">
    <property type="entry name" value="SUGAR_TRANSPORT_2"/>
    <property type="match status" value="1"/>
</dbReference>
<dbReference type="PANTHER" id="PTHR48020:SF22">
    <property type="entry name" value="MAJOR FACILITATOR SUPERFAMILY (MFS) PROFILE DOMAIN-CONTAINING PROTEIN-RELATED"/>
    <property type="match status" value="1"/>
</dbReference>
<feature type="transmembrane region" description="Helical" evidence="10">
    <location>
        <begin position="290"/>
        <end position="314"/>
    </location>
</feature>
<dbReference type="InterPro" id="IPR005828">
    <property type="entry name" value="MFS_sugar_transport-like"/>
</dbReference>
<evidence type="ECO:0000256" key="5">
    <source>
        <dbReference type="ARBA" id="ARBA00022989"/>
    </source>
</evidence>
<organism evidence="12 13">
    <name type="scientific">Penicillium argentinense</name>
    <dbReference type="NCBI Taxonomy" id="1131581"/>
    <lineage>
        <taxon>Eukaryota</taxon>
        <taxon>Fungi</taxon>
        <taxon>Dikarya</taxon>
        <taxon>Ascomycota</taxon>
        <taxon>Pezizomycotina</taxon>
        <taxon>Eurotiomycetes</taxon>
        <taxon>Eurotiomycetidae</taxon>
        <taxon>Eurotiales</taxon>
        <taxon>Aspergillaceae</taxon>
        <taxon>Penicillium</taxon>
    </lineage>
</organism>
<feature type="transmembrane region" description="Helical" evidence="10">
    <location>
        <begin position="429"/>
        <end position="451"/>
    </location>
</feature>
<evidence type="ECO:0000256" key="10">
    <source>
        <dbReference type="SAM" id="Phobius"/>
    </source>
</evidence>
<dbReference type="GO" id="GO:0005366">
    <property type="term" value="F:myo-inositol:proton symporter activity"/>
    <property type="evidence" value="ECO:0007669"/>
    <property type="project" value="TreeGrafter"/>
</dbReference>
<dbReference type="RefSeq" id="XP_056474972.1">
    <property type="nucleotide sequence ID" value="XM_056618813.1"/>
</dbReference>
<feature type="transmembrane region" description="Helical" evidence="10">
    <location>
        <begin position="463"/>
        <end position="481"/>
    </location>
</feature>
<dbReference type="EMBL" id="JAPQKI010000005">
    <property type="protein sequence ID" value="KAJ5099318.1"/>
    <property type="molecule type" value="Genomic_DNA"/>
</dbReference>
<dbReference type="FunFam" id="1.20.1250.20:FF:000073">
    <property type="entry name" value="MFS myo-inositol transporter, putative"/>
    <property type="match status" value="1"/>
</dbReference>
<dbReference type="GO" id="GO:1904679">
    <property type="term" value="P:myo-inositol import across plasma membrane"/>
    <property type="evidence" value="ECO:0007669"/>
    <property type="project" value="TreeGrafter"/>
</dbReference>
<dbReference type="Gene3D" id="1.20.1250.20">
    <property type="entry name" value="MFS general substrate transporter like domains"/>
    <property type="match status" value="1"/>
</dbReference>
<evidence type="ECO:0000256" key="6">
    <source>
        <dbReference type="ARBA" id="ARBA00023136"/>
    </source>
</evidence>
<evidence type="ECO:0000259" key="11">
    <source>
        <dbReference type="PROSITE" id="PS50850"/>
    </source>
</evidence>
<feature type="transmembrane region" description="Helical" evidence="10">
    <location>
        <begin position="141"/>
        <end position="160"/>
    </location>
</feature>
<evidence type="ECO:0000256" key="8">
    <source>
        <dbReference type="RuleBase" id="RU003346"/>
    </source>
</evidence>
<feature type="transmembrane region" description="Helical" evidence="10">
    <location>
        <begin position="326"/>
        <end position="347"/>
    </location>
</feature>
<reference evidence="12" key="1">
    <citation type="submission" date="2022-11" db="EMBL/GenBank/DDBJ databases">
        <authorList>
            <person name="Petersen C."/>
        </authorList>
    </citation>
    <scope>NUCLEOTIDE SEQUENCE</scope>
    <source>
        <strain evidence="12">IBT 30761</strain>
    </source>
</reference>
<feature type="transmembrane region" description="Helical" evidence="10">
    <location>
        <begin position="41"/>
        <end position="70"/>
    </location>
</feature>
<comment type="catalytic activity">
    <reaction evidence="7">
        <text>myo-inositol(out) + H(+)(out) = myo-inositol(in) + H(+)(in)</text>
        <dbReference type="Rhea" id="RHEA:60364"/>
        <dbReference type="ChEBI" id="CHEBI:15378"/>
        <dbReference type="ChEBI" id="CHEBI:17268"/>
    </reaction>
</comment>
<dbReference type="PANTHER" id="PTHR48020">
    <property type="entry name" value="PROTON MYO-INOSITOL COTRANSPORTER"/>
    <property type="match status" value="1"/>
</dbReference>
<dbReference type="InterPro" id="IPR050814">
    <property type="entry name" value="Myo-inositol_Transporter"/>
</dbReference>
<keyword evidence="6 10" id="KW-0472">Membrane</keyword>
<name>A0A9W9FFL8_9EURO</name>
<evidence type="ECO:0000256" key="9">
    <source>
        <dbReference type="SAM" id="MobiDB-lite"/>
    </source>
</evidence>
<feature type="domain" description="Major facilitator superfamily (MFS) profile" evidence="11">
    <location>
        <begin position="45"/>
        <end position="485"/>
    </location>
</feature>
<feature type="region of interest" description="Disordered" evidence="9">
    <location>
        <begin position="511"/>
        <end position="531"/>
    </location>
</feature>
<evidence type="ECO:0000256" key="1">
    <source>
        <dbReference type="ARBA" id="ARBA00004141"/>
    </source>
</evidence>
<dbReference type="GeneID" id="81357792"/>
<proteinExistence type="inferred from homology"/>
<keyword evidence="5 10" id="KW-1133">Transmembrane helix</keyword>
<sequence>MSLLSRQSSHSDEDLKDAVEHVETSPFDELDTIETTRCSKYAWLVSLTAAVGGFLFGYDTGIISAILVYLGDDLGKTLNGSEKELVTSITSGGAFIGAVVAGLCADRYGRKMGIYTGCILFIVGAIIQAASYSIAQMTVGRAVVGLGVGSAAMIVPLYIAEVAPAKYRGRMISLDNLSITTGQLVSYGIGAAFASVFEGWRYMAGIGVVPAIVLCCLLPFCPESPRQLIYHHKRDEAAKVIAKIFPDGTQLQVQQKVQHISIHVETHRNADKTLWWQIKQLYVVPSNFRVMFAACGLMAVSQLGGFNSILYYSGTIFAAVGFDKPIAVGTIIAATNWVFTWINLLLVDRVGRRQILMNSLWVMAAAMACAAICFHWVPISPELEITSTQTGWAADVVLVCMVVFVAFYSIGAGNIAWMSSEFYPIEVRAVGTMLLTMSCWGSNVIVSSTFLTQMENITPSGAFGFYAAISFFGWIGIYFCYPEVKGMTLEDIREVFQHGFGVSFAREKQKELKRVAQNRNPHTGEDNSEQA</sequence>
<dbReference type="AlphaFoldDB" id="A0A9W9FFL8"/>
<evidence type="ECO:0000256" key="4">
    <source>
        <dbReference type="ARBA" id="ARBA00022692"/>
    </source>
</evidence>
<keyword evidence="3 8" id="KW-0813">Transport</keyword>
<dbReference type="PRINTS" id="PR00171">
    <property type="entry name" value="SUGRTRNSPORT"/>
</dbReference>
<dbReference type="NCBIfam" id="TIGR00879">
    <property type="entry name" value="SP"/>
    <property type="match status" value="1"/>
</dbReference>
<comment type="similarity">
    <text evidence="2 8">Belongs to the major facilitator superfamily. Sugar transporter (TC 2.A.1.1) family.</text>
</comment>
<dbReference type="Pfam" id="PF00083">
    <property type="entry name" value="Sugar_tr"/>
    <property type="match status" value="1"/>
</dbReference>
<protein>
    <recommendedName>
        <fullName evidence="11">Major facilitator superfamily (MFS) profile domain-containing protein</fullName>
    </recommendedName>
</protein>
<gene>
    <name evidence="12" type="ORF">N7532_006319</name>
</gene>
<keyword evidence="4 10" id="KW-0812">Transmembrane</keyword>
<evidence type="ECO:0000313" key="12">
    <source>
        <dbReference type="EMBL" id="KAJ5099318.1"/>
    </source>
</evidence>
<dbReference type="GO" id="GO:0016020">
    <property type="term" value="C:membrane"/>
    <property type="evidence" value="ECO:0007669"/>
    <property type="project" value="UniProtKB-SubCell"/>
</dbReference>
<accession>A0A9W9FFL8</accession>
<dbReference type="InterPro" id="IPR036259">
    <property type="entry name" value="MFS_trans_sf"/>
</dbReference>
<dbReference type="PROSITE" id="PS00216">
    <property type="entry name" value="SUGAR_TRANSPORT_1"/>
    <property type="match status" value="1"/>
</dbReference>
<comment type="subcellular location">
    <subcellularLocation>
        <location evidence="1">Membrane</location>
        <topology evidence="1">Multi-pass membrane protein</topology>
    </subcellularLocation>
</comment>
<dbReference type="PROSITE" id="PS50850">
    <property type="entry name" value="MFS"/>
    <property type="match status" value="1"/>
</dbReference>
<feature type="transmembrane region" description="Helical" evidence="10">
    <location>
        <begin position="112"/>
        <end position="135"/>
    </location>
</feature>
<feature type="transmembrane region" description="Helical" evidence="10">
    <location>
        <begin position="200"/>
        <end position="221"/>
    </location>
</feature>
<comment type="caution">
    <text evidence="12">The sequence shown here is derived from an EMBL/GenBank/DDBJ whole genome shotgun (WGS) entry which is preliminary data.</text>
</comment>
<evidence type="ECO:0000256" key="2">
    <source>
        <dbReference type="ARBA" id="ARBA00010992"/>
    </source>
</evidence>
<evidence type="ECO:0000256" key="7">
    <source>
        <dbReference type="ARBA" id="ARBA00049119"/>
    </source>
</evidence>
<dbReference type="InterPro" id="IPR020846">
    <property type="entry name" value="MFS_dom"/>
</dbReference>
<feature type="transmembrane region" description="Helical" evidence="10">
    <location>
        <begin position="85"/>
        <end position="105"/>
    </location>
</feature>